<name>A0A8J7LEU9_9NOST</name>
<dbReference type="PANTHER" id="PTHR43394">
    <property type="entry name" value="ATP-DEPENDENT PERMEASE MDL1, MITOCHONDRIAL"/>
    <property type="match status" value="1"/>
</dbReference>
<dbReference type="GO" id="GO:0015421">
    <property type="term" value="F:ABC-type oligopeptide transporter activity"/>
    <property type="evidence" value="ECO:0007669"/>
    <property type="project" value="TreeGrafter"/>
</dbReference>
<dbReference type="AlphaFoldDB" id="A0A8J7LEU9"/>
<sequence length="61" mass="6634">MAIAGLAKLNATRVVIAHRLSTIRHADRIYVIDSGCVVQVGTFSELIVQEGLFARLVAQQL</sequence>
<dbReference type="Gene3D" id="3.40.50.300">
    <property type="entry name" value="P-loop containing nucleotide triphosphate hydrolases"/>
    <property type="match status" value="1"/>
</dbReference>
<dbReference type="InterPro" id="IPR039421">
    <property type="entry name" value="Type_1_exporter"/>
</dbReference>
<evidence type="ECO:0000313" key="2">
    <source>
        <dbReference type="Proteomes" id="UP000662314"/>
    </source>
</evidence>
<dbReference type="Proteomes" id="UP000662314">
    <property type="component" value="Unassembled WGS sequence"/>
</dbReference>
<dbReference type="InterPro" id="IPR027417">
    <property type="entry name" value="P-loop_NTPase"/>
</dbReference>
<evidence type="ECO:0000313" key="1">
    <source>
        <dbReference type="EMBL" id="MBH8574541.1"/>
    </source>
</evidence>
<dbReference type="SUPFAM" id="SSF52540">
    <property type="entry name" value="P-loop containing nucleoside triphosphate hydrolases"/>
    <property type="match status" value="1"/>
</dbReference>
<proteinExistence type="predicted"/>
<gene>
    <name evidence="1" type="ORF">I8752_16220</name>
</gene>
<comment type="caution">
    <text evidence="1">The sequence shown here is derived from an EMBL/GenBank/DDBJ whole genome shotgun (WGS) entry which is preliminary data.</text>
</comment>
<dbReference type="EMBL" id="JAECZA010000077">
    <property type="protein sequence ID" value="MBH8574541.1"/>
    <property type="molecule type" value="Genomic_DNA"/>
</dbReference>
<protein>
    <recommendedName>
        <fullName evidence="3">p-glycoprotein</fullName>
    </recommendedName>
</protein>
<dbReference type="PANTHER" id="PTHR43394:SF1">
    <property type="entry name" value="ATP-BINDING CASSETTE SUB-FAMILY B MEMBER 10, MITOCHONDRIAL"/>
    <property type="match status" value="1"/>
</dbReference>
<accession>A0A8J7LEU9</accession>
<organism evidence="1 2">
    <name type="scientific">Dendronalium phyllosphericum CENA369</name>
    <dbReference type="NCBI Taxonomy" id="1725256"/>
    <lineage>
        <taxon>Bacteria</taxon>
        <taxon>Bacillati</taxon>
        <taxon>Cyanobacteriota</taxon>
        <taxon>Cyanophyceae</taxon>
        <taxon>Nostocales</taxon>
        <taxon>Nostocaceae</taxon>
        <taxon>Dendronalium</taxon>
        <taxon>Dendronalium phyllosphericum</taxon>
    </lineage>
</organism>
<dbReference type="RefSeq" id="WP_214433354.1">
    <property type="nucleotide sequence ID" value="NZ_CAWPUQ010000314.1"/>
</dbReference>
<keyword evidence="2" id="KW-1185">Reference proteome</keyword>
<evidence type="ECO:0008006" key="3">
    <source>
        <dbReference type="Google" id="ProtNLM"/>
    </source>
</evidence>
<reference evidence="1 2" key="1">
    <citation type="journal article" date="2021" name="Int. J. Syst. Evol. Microbiol.">
        <title>Amazonocrinis nigriterrae gen. nov., sp. nov., Atlanticothrix silvestris gen. nov., sp. nov. and Dendronalium phyllosphericum gen. nov., sp. nov., nostocacean cyanobacteria from Brazilian environments.</title>
        <authorList>
            <person name="Alvarenga D.O."/>
            <person name="Andreote A.P.D."/>
            <person name="Branco L.H.Z."/>
            <person name="Delbaje E."/>
            <person name="Cruz R.B."/>
            <person name="Varani A.M."/>
            <person name="Fiore M.F."/>
        </authorList>
    </citation>
    <scope>NUCLEOTIDE SEQUENCE [LARGE SCALE GENOMIC DNA]</scope>
    <source>
        <strain evidence="1 2">CENA369</strain>
    </source>
</reference>